<dbReference type="KEGG" id="lgi:LOTGIDRAFT_233761"/>
<accession>V4A1E5</accession>
<evidence type="ECO:0000256" key="1">
    <source>
        <dbReference type="SAM" id="MobiDB-lite"/>
    </source>
</evidence>
<feature type="region of interest" description="Disordered" evidence="1">
    <location>
        <begin position="137"/>
        <end position="179"/>
    </location>
</feature>
<organism evidence="2 3">
    <name type="scientific">Lottia gigantea</name>
    <name type="common">Giant owl limpet</name>
    <dbReference type="NCBI Taxonomy" id="225164"/>
    <lineage>
        <taxon>Eukaryota</taxon>
        <taxon>Metazoa</taxon>
        <taxon>Spiralia</taxon>
        <taxon>Lophotrochozoa</taxon>
        <taxon>Mollusca</taxon>
        <taxon>Gastropoda</taxon>
        <taxon>Patellogastropoda</taxon>
        <taxon>Lottioidea</taxon>
        <taxon>Lottiidae</taxon>
        <taxon>Lottia</taxon>
    </lineage>
</organism>
<reference evidence="2 3" key="1">
    <citation type="journal article" date="2013" name="Nature">
        <title>Insights into bilaterian evolution from three spiralian genomes.</title>
        <authorList>
            <person name="Simakov O."/>
            <person name="Marletaz F."/>
            <person name="Cho S.J."/>
            <person name="Edsinger-Gonzales E."/>
            <person name="Havlak P."/>
            <person name="Hellsten U."/>
            <person name="Kuo D.H."/>
            <person name="Larsson T."/>
            <person name="Lv J."/>
            <person name="Arendt D."/>
            <person name="Savage R."/>
            <person name="Osoegawa K."/>
            <person name="de Jong P."/>
            <person name="Grimwood J."/>
            <person name="Chapman J.A."/>
            <person name="Shapiro H."/>
            <person name="Aerts A."/>
            <person name="Otillar R.P."/>
            <person name="Terry A.Y."/>
            <person name="Boore J.L."/>
            <person name="Grigoriev I.V."/>
            <person name="Lindberg D.R."/>
            <person name="Seaver E.C."/>
            <person name="Weisblat D.A."/>
            <person name="Putnam N.H."/>
            <person name="Rokhsar D.S."/>
        </authorList>
    </citation>
    <scope>NUCLEOTIDE SEQUENCE [LARGE SCALE GENOMIC DNA]</scope>
</reference>
<feature type="compositionally biased region" description="Acidic residues" evidence="1">
    <location>
        <begin position="319"/>
        <end position="328"/>
    </location>
</feature>
<keyword evidence="3" id="KW-1185">Reference proteome</keyword>
<proteinExistence type="predicted"/>
<evidence type="ECO:0000313" key="3">
    <source>
        <dbReference type="Proteomes" id="UP000030746"/>
    </source>
</evidence>
<sequence length="507" mass="58226">MAFSMINFLKEDVRLMKYENQIYKIKISFEEEQKLADFVPKFSQKEAHQELEQVIRAVLCAVDKKQNLNKIQSDKFVVNVKTKPWGTSQKLGFRQNGMQVPSYPFMIILNVTVKDLDEDDVSIDEEICVQNETLSKSNSNKNLKNTSTAINSNVRVSEKRLPGTESNTKTANKANHHQHQKEKVLSTNVETNTNTDDVLSTQDICDLLDQARQLNEVENLEALQQERKERKAKEDLERFATKYAQKVVKETEKTQKLPKNKIYNVPQKIVFSPGKKKISDSSSISESCSPKINESQRQSVVDERQVTSPEVITGNSESSADESCETSELENRKRKLSEPSQSQNSQSEGFPEKRGRGRPRKLDQASLLALKEQKKAAKKKYVVNPETRNLMMLRRIVESSDESEKKRLRLRLPLSNQIRKSPRIQQKGSKDKWSNKNNSARNSAISVNKLRSTRRDRHLIEQDELAEDMKLQQLAKSSPKHRTSSRVKRQSSTLWDYIVSPVKSIFS</sequence>
<feature type="compositionally biased region" description="Low complexity" evidence="1">
    <location>
        <begin position="280"/>
        <end position="292"/>
    </location>
</feature>
<dbReference type="OrthoDB" id="6162963at2759"/>
<gene>
    <name evidence="2" type="ORF">LOTGIDRAFT_233761</name>
</gene>
<feature type="compositionally biased region" description="Polar residues" evidence="1">
    <location>
        <begin position="164"/>
        <end position="173"/>
    </location>
</feature>
<dbReference type="RefSeq" id="XP_009058794.1">
    <property type="nucleotide sequence ID" value="XM_009060546.1"/>
</dbReference>
<dbReference type="Proteomes" id="UP000030746">
    <property type="component" value="Unassembled WGS sequence"/>
</dbReference>
<protein>
    <submittedName>
        <fullName evidence="2">Uncharacterized protein</fullName>
    </submittedName>
</protein>
<evidence type="ECO:0000313" key="2">
    <source>
        <dbReference type="EMBL" id="ESO90472.1"/>
    </source>
</evidence>
<feature type="compositionally biased region" description="Polar residues" evidence="1">
    <location>
        <begin position="306"/>
        <end position="318"/>
    </location>
</feature>
<feature type="compositionally biased region" description="Polar residues" evidence="1">
    <location>
        <begin position="435"/>
        <end position="450"/>
    </location>
</feature>
<feature type="compositionally biased region" description="Low complexity" evidence="1">
    <location>
        <begin position="137"/>
        <end position="148"/>
    </location>
</feature>
<dbReference type="CTD" id="20249342"/>
<dbReference type="AlphaFoldDB" id="V4A1E5"/>
<dbReference type="GeneID" id="20249342"/>
<feature type="compositionally biased region" description="Polar residues" evidence="1">
    <location>
        <begin position="416"/>
        <end position="427"/>
    </location>
</feature>
<name>V4A1E5_LOTGI</name>
<dbReference type="EMBL" id="KB202408">
    <property type="protein sequence ID" value="ESO90472.1"/>
    <property type="molecule type" value="Genomic_DNA"/>
</dbReference>
<feature type="region of interest" description="Disordered" evidence="1">
    <location>
        <begin position="273"/>
        <end position="361"/>
    </location>
</feature>
<dbReference type="OMA" id="DTYFISP"/>
<dbReference type="HOGENOM" id="CLU_537804_0_0_1"/>
<feature type="region of interest" description="Disordered" evidence="1">
    <location>
        <begin position="416"/>
        <end position="453"/>
    </location>
</feature>